<reference evidence="2 3" key="1">
    <citation type="submission" date="2016-10" db="EMBL/GenBank/DDBJ databases">
        <authorList>
            <person name="Varghese N."/>
            <person name="Submissions S."/>
        </authorList>
    </citation>
    <scope>NUCLEOTIDE SEQUENCE [LARGE SCALE GENOMIC DNA]</scope>
    <source>
        <strain evidence="2 3">DSM 16643</strain>
    </source>
</reference>
<keyword evidence="3" id="KW-1185">Reference proteome</keyword>
<gene>
    <name evidence="2" type="ORF">SAMN02910315_02198</name>
</gene>
<proteinExistence type="predicted"/>
<name>A0A1G5XHT2_9EURY</name>
<evidence type="ECO:0000313" key="3">
    <source>
        <dbReference type="Proteomes" id="UP000323439"/>
    </source>
</evidence>
<evidence type="ECO:0000256" key="1">
    <source>
        <dbReference type="SAM" id="MobiDB-lite"/>
    </source>
</evidence>
<protein>
    <submittedName>
        <fullName evidence="2">Uncharacterized protein</fullName>
    </submittedName>
</protein>
<dbReference type="EMBL" id="FMXB01000023">
    <property type="protein sequence ID" value="SDA69115.1"/>
    <property type="molecule type" value="Genomic_DNA"/>
</dbReference>
<evidence type="ECO:0000313" key="2">
    <source>
        <dbReference type="EMBL" id="SDA69115.1"/>
    </source>
</evidence>
<feature type="compositionally biased region" description="Polar residues" evidence="1">
    <location>
        <begin position="88"/>
        <end position="113"/>
    </location>
</feature>
<accession>A0A1G5XHT2</accession>
<organism evidence="2 3">
    <name type="scientific">Methanobrevibacter millerae</name>
    <dbReference type="NCBI Taxonomy" id="230361"/>
    <lineage>
        <taxon>Archaea</taxon>
        <taxon>Methanobacteriati</taxon>
        <taxon>Methanobacteriota</taxon>
        <taxon>Methanomada group</taxon>
        <taxon>Methanobacteria</taxon>
        <taxon>Methanobacteriales</taxon>
        <taxon>Methanobacteriaceae</taxon>
        <taxon>Methanobrevibacter</taxon>
    </lineage>
</organism>
<sequence>MIPVVVLVLAIGLIVGGYSLTLNEVENVVADVSSSNDVSNDNVTVADEKMPAKDISFSADSVFNYILNSMSPKTFSGESIALLSNAGGNSSEQLPVSEDSSSQGGDYQTSKQPNIGGDSAAKPAGYQYGGAAAYTIGESTAQDRINPEDPYSYPLKPVSESYFPFNNINKSEYMLSPNFNDHIFIRIGQDFTDKYAQCVEAGFIPLGNITKVIPKLDICDFSCGLGDSYFDLDSVGIYDYDEVQYYMNHHTFPSETQKHQEALQREYLLSNYRLVDGEVELYVNVNQDFTDMYLQCVECGRFIPLGNVTTPLKDIMICDYIYRFGNENYINLGPGVISNDTAYEYWAQNSLEELYSNPDYVPVHYADSSDVAGVDYTGPAENNDVASGQTPDKQIQFHVVDVSNIGLNPVTVG</sequence>
<feature type="region of interest" description="Disordered" evidence="1">
    <location>
        <begin position="88"/>
        <end position="120"/>
    </location>
</feature>
<dbReference type="RefSeq" id="WP_149732679.1">
    <property type="nucleotide sequence ID" value="NZ_FMXB01000023.1"/>
</dbReference>
<dbReference type="AlphaFoldDB" id="A0A1G5XHT2"/>
<dbReference type="Proteomes" id="UP000323439">
    <property type="component" value="Unassembled WGS sequence"/>
</dbReference>